<name>A0A4R0RUD5_9APHY</name>
<dbReference type="PRINTS" id="PR01217">
    <property type="entry name" value="PRICHEXTENSN"/>
</dbReference>
<proteinExistence type="predicted"/>
<evidence type="ECO:0000313" key="3">
    <source>
        <dbReference type="Proteomes" id="UP000292702"/>
    </source>
</evidence>
<comment type="caution">
    <text evidence="2">The sequence shown here is derived from an EMBL/GenBank/DDBJ whole genome shotgun (WGS) entry which is preliminary data.</text>
</comment>
<feature type="compositionally biased region" description="Basic and acidic residues" evidence="1">
    <location>
        <begin position="164"/>
        <end position="185"/>
    </location>
</feature>
<dbReference type="EMBL" id="RWJN01000009">
    <property type="protein sequence ID" value="TCD71143.1"/>
    <property type="molecule type" value="Genomic_DNA"/>
</dbReference>
<dbReference type="Proteomes" id="UP000292702">
    <property type="component" value="Unassembled WGS sequence"/>
</dbReference>
<feature type="compositionally biased region" description="Pro residues" evidence="1">
    <location>
        <begin position="530"/>
        <end position="605"/>
    </location>
</feature>
<keyword evidence="3" id="KW-1185">Reference proteome</keyword>
<accession>A0A4R0RUD5</accession>
<feature type="compositionally biased region" description="Low complexity" evidence="1">
    <location>
        <begin position="515"/>
        <end position="529"/>
    </location>
</feature>
<dbReference type="OrthoDB" id="2747602at2759"/>
<feature type="compositionally biased region" description="Low complexity" evidence="1">
    <location>
        <begin position="311"/>
        <end position="323"/>
    </location>
</feature>
<feature type="compositionally biased region" description="Low complexity" evidence="1">
    <location>
        <begin position="411"/>
        <end position="425"/>
    </location>
</feature>
<sequence length="605" mass="60546">MGKSLREAASDLWEALVLSSRSSGPSAQHMRRRRDWDVGGEYEMDHYRGLDDDRRLVLVEEVLVHGMTHASGFFTDVYYGTLALWNAIADGRRNVCYSCVVAWQRSVGLWLGASVCGLVLCSALTTASGVRARGDTVTGLERAGAESDASRGESTERAAAGRAGSEEKQDGRGAPAKQRESEPRRAIFGRQPPRACSTSYKVPASSASPFSPPSFSTTISLSSRCCPLRFRLSTLLFPRAIVMKFNRSSFLLATLASSSSFKALAAPTESRNQQQGVVARGLPDTGAVTGALSGLPVPAGLPGLPGGAPKGGSQSPPQSQPQARDLKARDALLDGVLGILDSLGLQPVDALLRPLLAKLALASNSGAAAASTPLSAAQVDQVRSLALSLANNLSETGLGQNATGSTAGDNSTSSATPSASAAADDSAPNFDALAELAAVPPLPVPVPSLPVPLPIAPPGGLPVPVPALPTGVLPPVPISAPALPTGALPLSPPIPGAPPNTPNPPPSSGSPAPPSAAALPVGLPAGVPALPVPNVPLPLPVHPGAPTPPGAPAPPAPPAGAPAPPAPPAGAPAPPSPPAGAPAPPSPPAGAPAPPAPPAPGAPPS</sequence>
<dbReference type="AlphaFoldDB" id="A0A4R0RUD5"/>
<dbReference type="STRING" id="92696.A0A4R0RUD5"/>
<feature type="region of interest" description="Disordered" evidence="1">
    <location>
        <begin position="487"/>
        <end position="605"/>
    </location>
</feature>
<feature type="region of interest" description="Disordered" evidence="1">
    <location>
        <begin position="141"/>
        <end position="213"/>
    </location>
</feature>
<feature type="compositionally biased region" description="Basic and acidic residues" evidence="1">
    <location>
        <begin position="143"/>
        <end position="156"/>
    </location>
</feature>
<evidence type="ECO:0000256" key="1">
    <source>
        <dbReference type="SAM" id="MobiDB-lite"/>
    </source>
</evidence>
<reference evidence="2 3" key="1">
    <citation type="submission" date="2018-11" db="EMBL/GenBank/DDBJ databases">
        <title>Genome assembly of Steccherinum ochraceum LE-BIN_3174, the white-rot fungus of the Steccherinaceae family (The Residual Polyporoid clade, Polyporales, Basidiomycota).</title>
        <authorList>
            <person name="Fedorova T.V."/>
            <person name="Glazunova O.A."/>
            <person name="Landesman E.O."/>
            <person name="Moiseenko K.V."/>
            <person name="Psurtseva N.V."/>
            <person name="Savinova O.S."/>
            <person name="Shakhova N.V."/>
            <person name="Tyazhelova T.V."/>
            <person name="Vasina D.V."/>
        </authorList>
    </citation>
    <scope>NUCLEOTIDE SEQUENCE [LARGE SCALE GENOMIC DNA]</scope>
    <source>
        <strain evidence="2 3">LE-BIN_3174</strain>
    </source>
</reference>
<gene>
    <name evidence="2" type="ORF">EIP91_012091</name>
</gene>
<feature type="region of interest" description="Disordered" evidence="1">
    <location>
        <begin position="397"/>
        <end position="425"/>
    </location>
</feature>
<feature type="region of interest" description="Disordered" evidence="1">
    <location>
        <begin position="299"/>
        <end position="325"/>
    </location>
</feature>
<feature type="compositionally biased region" description="Pro residues" evidence="1">
    <location>
        <begin position="490"/>
        <end position="514"/>
    </location>
</feature>
<feature type="compositionally biased region" description="Polar residues" evidence="1">
    <location>
        <begin position="397"/>
        <end position="410"/>
    </location>
</feature>
<evidence type="ECO:0000313" key="2">
    <source>
        <dbReference type="EMBL" id="TCD71143.1"/>
    </source>
</evidence>
<feature type="compositionally biased region" description="Low complexity" evidence="1">
    <location>
        <begin position="203"/>
        <end position="213"/>
    </location>
</feature>
<protein>
    <submittedName>
        <fullName evidence="2">Uncharacterized protein</fullName>
    </submittedName>
</protein>
<organism evidence="2 3">
    <name type="scientific">Steccherinum ochraceum</name>
    <dbReference type="NCBI Taxonomy" id="92696"/>
    <lineage>
        <taxon>Eukaryota</taxon>
        <taxon>Fungi</taxon>
        <taxon>Dikarya</taxon>
        <taxon>Basidiomycota</taxon>
        <taxon>Agaricomycotina</taxon>
        <taxon>Agaricomycetes</taxon>
        <taxon>Polyporales</taxon>
        <taxon>Steccherinaceae</taxon>
        <taxon>Steccherinum</taxon>
    </lineage>
</organism>